<evidence type="ECO:0000313" key="2">
    <source>
        <dbReference type="Proteomes" id="UP000265520"/>
    </source>
</evidence>
<keyword evidence="2" id="KW-1185">Reference proteome</keyword>
<organism evidence="1 2">
    <name type="scientific">Trifolium medium</name>
    <dbReference type="NCBI Taxonomy" id="97028"/>
    <lineage>
        <taxon>Eukaryota</taxon>
        <taxon>Viridiplantae</taxon>
        <taxon>Streptophyta</taxon>
        <taxon>Embryophyta</taxon>
        <taxon>Tracheophyta</taxon>
        <taxon>Spermatophyta</taxon>
        <taxon>Magnoliopsida</taxon>
        <taxon>eudicotyledons</taxon>
        <taxon>Gunneridae</taxon>
        <taxon>Pentapetalae</taxon>
        <taxon>rosids</taxon>
        <taxon>fabids</taxon>
        <taxon>Fabales</taxon>
        <taxon>Fabaceae</taxon>
        <taxon>Papilionoideae</taxon>
        <taxon>50 kb inversion clade</taxon>
        <taxon>NPAAA clade</taxon>
        <taxon>Hologalegina</taxon>
        <taxon>IRL clade</taxon>
        <taxon>Trifolieae</taxon>
        <taxon>Trifolium</taxon>
    </lineage>
</organism>
<comment type="caution">
    <text evidence="1">The sequence shown here is derived from an EMBL/GenBank/DDBJ whole genome shotgun (WGS) entry which is preliminary data.</text>
</comment>
<reference evidence="1 2" key="1">
    <citation type="journal article" date="2018" name="Front. Plant Sci.">
        <title>Red Clover (Trifolium pratense) and Zigzag Clover (T. medium) - A Picture of Genomic Similarities and Differences.</title>
        <authorList>
            <person name="Dluhosova J."/>
            <person name="Istvanek J."/>
            <person name="Nedelnik J."/>
            <person name="Repkova J."/>
        </authorList>
    </citation>
    <scope>NUCLEOTIDE SEQUENCE [LARGE SCALE GENOMIC DNA]</scope>
    <source>
        <strain evidence="2">cv. 10/8</strain>
        <tissue evidence="1">Leaf</tissue>
    </source>
</reference>
<dbReference type="Proteomes" id="UP000265520">
    <property type="component" value="Unassembled WGS sequence"/>
</dbReference>
<sequence>MISPVMLLFRSGEWKGSCVPA</sequence>
<evidence type="ECO:0000313" key="1">
    <source>
        <dbReference type="EMBL" id="MCI83692.1"/>
    </source>
</evidence>
<proteinExistence type="predicted"/>
<accession>A0A392V8A8</accession>
<dbReference type="AlphaFoldDB" id="A0A392V8A8"/>
<dbReference type="EMBL" id="LXQA011073111">
    <property type="protein sequence ID" value="MCI83692.1"/>
    <property type="molecule type" value="Genomic_DNA"/>
</dbReference>
<protein>
    <submittedName>
        <fullName evidence="1">Uncharacterized protein</fullName>
    </submittedName>
</protein>
<feature type="non-terminal residue" evidence="1">
    <location>
        <position position="21"/>
    </location>
</feature>
<name>A0A392V8A8_9FABA</name>